<dbReference type="AlphaFoldDB" id="A0A166QKQ6"/>
<dbReference type="GO" id="GO:0005834">
    <property type="term" value="C:heterotrimeric G-protein complex"/>
    <property type="evidence" value="ECO:0007669"/>
    <property type="project" value="InterPro"/>
</dbReference>
<dbReference type="GO" id="GO:0046872">
    <property type="term" value="F:metal ion binding"/>
    <property type="evidence" value="ECO:0007669"/>
    <property type="project" value="UniProtKB-KW"/>
</dbReference>
<evidence type="ECO:0000256" key="7">
    <source>
        <dbReference type="ARBA" id="ARBA00023139"/>
    </source>
</evidence>
<dbReference type="STRING" id="436010.A0A166QKQ6"/>
<dbReference type="PRINTS" id="PR01241">
    <property type="entry name" value="GPROTEINAFNG"/>
</dbReference>
<dbReference type="InterPro" id="IPR011025">
    <property type="entry name" value="GproteinA_insert"/>
</dbReference>
<dbReference type="InterPro" id="IPR002975">
    <property type="entry name" value="Fungi_Gprotein_alpha"/>
</dbReference>
<dbReference type="SUPFAM" id="SSF47895">
    <property type="entry name" value="Transducin (alpha subunit), insertion domain"/>
    <property type="match status" value="1"/>
</dbReference>
<dbReference type="GO" id="GO:0031683">
    <property type="term" value="F:G-protein beta/gamma-subunit complex binding"/>
    <property type="evidence" value="ECO:0007669"/>
    <property type="project" value="InterPro"/>
</dbReference>
<evidence type="ECO:0000256" key="1">
    <source>
        <dbReference type="ARBA" id="ARBA00011356"/>
    </source>
</evidence>
<dbReference type="CDD" id="cd00066">
    <property type="entry name" value="G-alpha"/>
    <property type="match status" value="1"/>
</dbReference>
<keyword evidence="4 10" id="KW-0547">Nucleotide-binding</keyword>
<evidence type="ECO:0000256" key="8">
    <source>
        <dbReference type="ARBA" id="ARBA00023224"/>
    </source>
</evidence>
<keyword evidence="5 11" id="KW-0460">Magnesium</keyword>
<keyword evidence="7" id="KW-0564">Palmitate</keyword>
<accession>A0A166QKQ6</accession>
<dbReference type="PANTHER" id="PTHR10218:SF369">
    <property type="entry name" value="GUANINE NUCLEOTIDE-BINDING PROTEIN ALPHA-2 SUBUNIT"/>
    <property type="match status" value="1"/>
</dbReference>
<evidence type="ECO:0000256" key="3">
    <source>
        <dbReference type="ARBA" id="ARBA00022723"/>
    </source>
</evidence>
<dbReference type="GO" id="GO:0001664">
    <property type="term" value="F:G protein-coupled receptor binding"/>
    <property type="evidence" value="ECO:0007669"/>
    <property type="project" value="InterPro"/>
</dbReference>
<organism evidence="12 13">
    <name type="scientific">Athelia psychrophila</name>
    <dbReference type="NCBI Taxonomy" id="1759441"/>
    <lineage>
        <taxon>Eukaryota</taxon>
        <taxon>Fungi</taxon>
        <taxon>Dikarya</taxon>
        <taxon>Basidiomycota</taxon>
        <taxon>Agaricomycotina</taxon>
        <taxon>Agaricomycetes</taxon>
        <taxon>Agaricomycetidae</taxon>
        <taxon>Atheliales</taxon>
        <taxon>Atheliaceae</taxon>
        <taxon>Athelia</taxon>
    </lineage>
</organism>
<feature type="binding site" evidence="10">
    <location>
        <begin position="208"/>
        <end position="209"/>
    </location>
    <ligand>
        <name>GTP</name>
        <dbReference type="ChEBI" id="CHEBI:37565"/>
    </ligand>
</feature>
<keyword evidence="2" id="KW-0519">Myristate</keyword>
<feature type="binding site" evidence="11">
    <location>
        <position position="239"/>
    </location>
    <ligand>
        <name>Mg(2+)</name>
        <dbReference type="ChEBI" id="CHEBI:18420"/>
    </ligand>
</feature>
<dbReference type="Proteomes" id="UP000076532">
    <property type="component" value="Unassembled WGS sequence"/>
</dbReference>
<keyword evidence="6 10" id="KW-0342">GTP-binding</keyword>
<dbReference type="PANTHER" id="PTHR10218">
    <property type="entry name" value="GTP-BINDING PROTEIN ALPHA SUBUNIT"/>
    <property type="match status" value="1"/>
</dbReference>
<protein>
    <submittedName>
        <fullName evidence="12">Guanine nucleotide binding protein, alpha subunit</fullName>
    </submittedName>
</protein>
<dbReference type="EMBL" id="KV417509">
    <property type="protein sequence ID" value="KZP27263.1"/>
    <property type="molecule type" value="Genomic_DNA"/>
</dbReference>
<dbReference type="InterPro" id="IPR027417">
    <property type="entry name" value="P-loop_NTPase"/>
</dbReference>
<proteinExistence type="predicted"/>
<evidence type="ECO:0000256" key="9">
    <source>
        <dbReference type="ARBA" id="ARBA00023288"/>
    </source>
</evidence>
<dbReference type="SUPFAM" id="SSF52540">
    <property type="entry name" value="P-loop containing nucleoside triphosphate hydrolases"/>
    <property type="match status" value="1"/>
</dbReference>
<evidence type="ECO:0000256" key="11">
    <source>
        <dbReference type="PIRSR" id="PIRSR601019-2"/>
    </source>
</evidence>
<dbReference type="GO" id="GO:0007189">
    <property type="term" value="P:adenylate cyclase-activating G protein-coupled receptor signaling pathway"/>
    <property type="evidence" value="ECO:0007669"/>
    <property type="project" value="TreeGrafter"/>
</dbReference>
<dbReference type="InterPro" id="IPR001019">
    <property type="entry name" value="Gprotein_alpha_su"/>
</dbReference>
<evidence type="ECO:0000313" key="12">
    <source>
        <dbReference type="EMBL" id="KZP27263.1"/>
    </source>
</evidence>
<dbReference type="GO" id="GO:0005525">
    <property type="term" value="F:GTP binding"/>
    <property type="evidence" value="ECO:0007669"/>
    <property type="project" value="UniProtKB-KW"/>
</dbReference>
<evidence type="ECO:0000256" key="5">
    <source>
        <dbReference type="ARBA" id="ARBA00022842"/>
    </source>
</evidence>
<keyword evidence="3 11" id="KW-0479">Metal-binding</keyword>
<keyword evidence="8" id="KW-0807">Transducer</keyword>
<gene>
    <name evidence="12" type="ORF">FIBSPDRAFT_1040160</name>
</gene>
<dbReference type="GO" id="GO:0005737">
    <property type="term" value="C:cytoplasm"/>
    <property type="evidence" value="ECO:0007669"/>
    <property type="project" value="TreeGrafter"/>
</dbReference>
<dbReference type="FunFam" id="3.40.50.300:FF:000181">
    <property type="entry name" value="Guanine nucleotide-binding protein subunit alpha"/>
    <property type="match status" value="1"/>
</dbReference>
<dbReference type="PRINTS" id="PR00318">
    <property type="entry name" value="GPROTEINA"/>
</dbReference>
<dbReference type="SMART" id="SM00275">
    <property type="entry name" value="G_alpha"/>
    <property type="match status" value="1"/>
</dbReference>
<keyword evidence="13" id="KW-1185">Reference proteome</keyword>
<evidence type="ECO:0000256" key="10">
    <source>
        <dbReference type="PIRSR" id="PIRSR601019-1"/>
    </source>
</evidence>
<dbReference type="GO" id="GO:0010255">
    <property type="term" value="P:glucose mediated signaling pathway"/>
    <property type="evidence" value="ECO:0007669"/>
    <property type="project" value="UniProtKB-ARBA"/>
</dbReference>
<keyword evidence="9" id="KW-0449">Lipoprotein</keyword>
<dbReference type="GO" id="GO:0003924">
    <property type="term" value="F:GTPase activity"/>
    <property type="evidence" value="ECO:0007669"/>
    <property type="project" value="InterPro"/>
</dbReference>
<evidence type="ECO:0000313" key="13">
    <source>
        <dbReference type="Proteomes" id="UP000076532"/>
    </source>
</evidence>
<reference evidence="12 13" key="1">
    <citation type="journal article" date="2016" name="Mol. Biol. Evol.">
        <title>Comparative Genomics of Early-Diverging Mushroom-Forming Fungi Provides Insights into the Origins of Lignocellulose Decay Capabilities.</title>
        <authorList>
            <person name="Nagy L.G."/>
            <person name="Riley R."/>
            <person name="Tritt A."/>
            <person name="Adam C."/>
            <person name="Daum C."/>
            <person name="Floudas D."/>
            <person name="Sun H."/>
            <person name="Yadav J.S."/>
            <person name="Pangilinan J."/>
            <person name="Larsson K.H."/>
            <person name="Matsuura K."/>
            <person name="Barry K."/>
            <person name="Labutti K."/>
            <person name="Kuo R."/>
            <person name="Ohm R.A."/>
            <person name="Bhattacharya S.S."/>
            <person name="Shirouzu T."/>
            <person name="Yoshinaga Y."/>
            <person name="Martin F.M."/>
            <person name="Grigoriev I.V."/>
            <person name="Hibbett D.S."/>
        </authorList>
    </citation>
    <scope>NUCLEOTIDE SEQUENCE [LARGE SCALE GENOMIC DNA]</scope>
    <source>
        <strain evidence="12 13">CBS 109695</strain>
    </source>
</reference>
<dbReference type="Gene3D" id="1.10.400.10">
    <property type="entry name" value="GI Alpha 1, domain 2-like"/>
    <property type="match status" value="1"/>
</dbReference>
<evidence type="ECO:0000256" key="4">
    <source>
        <dbReference type="ARBA" id="ARBA00022741"/>
    </source>
</evidence>
<dbReference type="OrthoDB" id="5817230at2759"/>
<comment type="subunit">
    <text evidence="1">G proteins are composed of 3 units; alpha, beta and gamma. The alpha chain contains the guanine nucleotide binding site.</text>
</comment>
<evidence type="ECO:0000256" key="2">
    <source>
        <dbReference type="ARBA" id="ARBA00022707"/>
    </source>
</evidence>
<sequence length="415" mass="46894">MDQARLMEQGRLMAQARSDTIDQQIEADSHRFRQEWKILLLGSEESGTLKIVKQMKINHQGGFNRDELMAYRMTIYHNLVDSAQAIILAMRKIGVDCEIPSNRMNCDRINDYRITMPIVPLKKTKTSLVAALTSLLLSAADPYATMGYSPGPNAPVVHLGGLPGSIGSAGVDESFVFDPEIASMIAQLWEDPIMARVMDHSSEFYLMDSAQYFFENAVRIGKPGYVPSESDVLRAYKKSTAITETRFNMGQSCIHMPDVSGLRSEHMKWIHCFENVTSLIFCTALTDYDQVLLEDQNTTRMAKSLILFESIINSRWFLRTSVILFLTKMDAFKAKLAKIPLDKYFPEYTAGPDVIKAAKYILRRFTRPNRTRLNRAPLSIYSHFTQEGDAMCARLVFAAVNETILQNTLKVSGIL</sequence>
<dbReference type="PROSITE" id="PS51882">
    <property type="entry name" value="G_ALPHA"/>
    <property type="match status" value="1"/>
</dbReference>
<dbReference type="Pfam" id="PF00503">
    <property type="entry name" value="G-alpha"/>
    <property type="match status" value="1"/>
</dbReference>
<dbReference type="Gene3D" id="3.40.50.300">
    <property type="entry name" value="P-loop containing nucleotide triphosphate hydrolases"/>
    <property type="match status" value="2"/>
</dbReference>
<name>A0A166QKQ6_9AGAM</name>
<evidence type="ECO:0000256" key="6">
    <source>
        <dbReference type="ARBA" id="ARBA00023134"/>
    </source>
</evidence>